<accession>A0A448WYX0</accession>
<evidence type="ECO:0000313" key="3">
    <source>
        <dbReference type="Proteomes" id="UP000784294"/>
    </source>
</evidence>
<dbReference type="Proteomes" id="UP000784294">
    <property type="component" value="Unassembled WGS sequence"/>
</dbReference>
<gene>
    <name evidence="2" type="ORF">PXEA_LOCUS17087</name>
</gene>
<evidence type="ECO:0000256" key="1">
    <source>
        <dbReference type="SAM" id="MobiDB-lite"/>
    </source>
</evidence>
<sequence>MEPQLASVTSSLLVPPAGCMRTVSSPACQDRGSSPALPDSSQSYPFAGPRLSRPWAYPLQSAQPAVAGPTVFRARSDGELLAEVSAGVSSDRDSEAGPPGDSPRRPGSRSDSAEALDDEETGPGRPKSLEAGESDEDSREARGAVYENGSACRLVHSGREDLAIDGVGEIRAEMLFNGLPTVLEEFVFW</sequence>
<feature type="region of interest" description="Disordered" evidence="1">
    <location>
        <begin position="1"/>
        <end position="54"/>
    </location>
</feature>
<keyword evidence="3" id="KW-1185">Reference proteome</keyword>
<dbReference type="EMBL" id="CAAALY010063045">
    <property type="protein sequence ID" value="VEL23647.1"/>
    <property type="molecule type" value="Genomic_DNA"/>
</dbReference>
<dbReference type="AlphaFoldDB" id="A0A448WYX0"/>
<protein>
    <submittedName>
        <fullName evidence="2">Uncharacterized protein</fullName>
    </submittedName>
</protein>
<evidence type="ECO:0000313" key="2">
    <source>
        <dbReference type="EMBL" id="VEL23647.1"/>
    </source>
</evidence>
<proteinExistence type="predicted"/>
<comment type="caution">
    <text evidence="2">The sequence shown here is derived from an EMBL/GenBank/DDBJ whole genome shotgun (WGS) entry which is preliminary data.</text>
</comment>
<organism evidence="2 3">
    <name type="scientific">Protopolystoma xenopodis</name>
    <dbReference type="NCBI Taxonomy" id="117903"/>
    <lineage>
        <taxon>Eukaryota</taxon>
        <taxon>Metazoa</taxon>
        <taxon>Spiralia</taxon>
        <taxon>Lophotrochozoa</taxon>
        <taxon>Platyhelminthes</taxon>
        <taxon>Monogenea</taxon>
        <taxon>Polyopisthocotylea</taxon>
        <taxon>Polystomatidea</taxon>
        <taxon>Polystomatidae</taxon>
        <taxon>Protopolystoma</taxon>
    </lineage>
</organism>
<feature type="compositionally biased region" description="Polar residues" evidence="1">
    <location>
        <begin position="1"/>
        <end position="12"/>
    </location>
</feature>
<name>A0A448WYX0_9PLAT</name>
<reference evidence="2" key="1">
    <citation type="submission" date="2018-11" db="EMBL/GenBank/DDBJ databases">
        <authorList>
            <consortium name="Pathogen Informatics"/>
        </authorList>
    </citation>
    <scope>NUCLEOTIDE SEQUENCE</scope>
</reference>
<feature type="region of interest" description="Disordered" evidence="1">
    <location>
        <begin position="82"/>
        <end position="147"/>
    </location>
</feature>